<dbReference type="PROSITE" id="PS50977">
    <property type="entry name" value="HTH_TETR_2"/>
    <property type="match status" value="1"/>
</dbReference>
<keyword evidence="2" id="KW-0805">Transcription regulation</keyword>
<dbReference type="PRINTS" id="PR00455">
    <property type="entry name" value="HTHTETR"/>
</dbReference>
<name>A0ABU4HJB2_9ACTN</name>
<accession>A0ABU4HJB2</accession>
<dbReference type="Proteomes" id="UP001284601">
    <property type="component" value="Unassembled WGS sequence"/>
</dbReference>
<dbReference type="Pfam" id="PF00440">
    <property type="entry name" value="TetR_N"/>
    <property type="match status" value="1"/>
</dbReference>
<keyword evidence="8" id="KW-1185">Reference proteome</keyword>
<dbReference type="InterPro" id="IPR050109">
    <property type="entry name" value="HTH-type_TetR-like_transc_reg"/>
</dbReference>
<dbReference type="InterPro" id="IPR009057">
    <property type="entry name" value="Homeodomain-like_sf"/>
</dbReference>
<dbReference type="RefSeq" id="WP_318595021.1">
    <property type="nucleotide sequence ID" value="NZ_JAWSTH010000001.1"/>
</dbReference>
<reference evidence="7 8" key="2">
    <citation type="submission" date="2023-10" db="EMBL/GenBank/DDBJ databases">
        <authorList>
            <person name="Han X.F."/>
        </authorList>
    </citation>
    <scope>NUCLEOTIDE SEQUENCE [LARGE SCALE GENOMIC DNA]</scope>
    <source>
        <strain evidence="7 8">KCTC 39840</strain>
    </source>
</reference>
<evidence type="ECO:0000256" key="3">
    <source>
        <dbReference type="ARBA" id="ARBA00023125"/>
    </source>
</evidence>
<dbReference type="Gene3D" id="1.10.10.60">
    <property type="entry name" value="Homeodomain-like"/>
    <property type="match status" value="1"/>
</dbReference>
<evidence type="ECO:0000256" key="1">
    <source>
        <dbReference type="ARBA" id="ARBA00022491"/>
    </source>
</evidence>
<organism evidence="7 8">
    <name type="scientific">Conexibacter stalactiti</name>
    <dbReference type="NCBI Taxonomy" id="1940611"/>
    <lineage>
        <taxon>Bacteria</taxon>
        <taxon>Bacillati</taxon>
        <taxon>Actinomycetota</taxon>
        <taxon>Thermoleophilia</taxon>
        <taxon>Solirubrobacterales</taxon>
        <taxon>Conexibacteraceae</taxon>
        <taxon>Conexibacter</taxon>
    </lineage>
</organism>
<evidence type="ECO:0000259" key="6">
    <source>
        <dbReference type="PROSITE" id="PS50977"/>
    </source>
</evidence>
<dbReference type="Pfam" id="PF17932">
    <property type="entry name" value="TetR_C_24"/>
    <property type="match status" value="1"/>
</dbReference>
<evidence type="ECO:0000256" key="5">
    <source>
        <dbReference type="PROSITE-ProRule" id="PRU00335"/>
    </source>
</evidence>
<keyword evidence="3 5" id="KW-0238">DNA-binding</keyword>
<dbReference type="InterPro" id="IPR001647">
    <property type="entry name" value="HTH_TetR"/>
</dbReference>
<dbReference type="SUPFAM" id="SSF48498">
    <property type="entry name" value="Tetracyclin repressor-like, C-terminal domain"/>
    <property type="match status" value="1"/>
</dbReference>
<evidence type="ECO:0000256" key="2">
    <source>
        <dbReference type="ARBA" id="ARBA00023015"/>
    </source>
</evidence>
<comment type="caution">
    <text evidence="7">The sequence shown here is derived from an EMBL/GenBank/DDBJ whole genome shotgun (WGS) entry which is preliminary data.</text>
</comment>
<dbReference type="InterPro" id="IPR041490">
    <property type="entry name" value="KstR2_TetR_C"/>
</dbReference>
<evidence type="ECO:0000256" key="4">
    <source>
        <dbReference type="ARBA" id="ARBA00023163"/>
    </source>
</evidence>
<dbReference type="SUPFAM" id="SSF46689">
    <property type="entry name" value="Homeodomain-like"/>
    <property type="match status" value="1"/>
</dbReference>
<proteinExistence type="predicted"/>
<evidence type="ECO:0000313" key="8">
    <source>
        <dbReference type="Proteomes" id="UP001284601"/>
    </source>
</evidence>
<dbReference type="InterPro" id="IPR036271">
    <property type="entry name" value="Tet_transcr_reg_TetR-rel_C_sf"/>
</dbReference>
<feature type="DNA-binding region" description="H-T-H motif" evidence="5">
    <location>
        <begin position="38"/>
        <end position="57"/>
    </location>
</feature>
<feature type="domain" description="HTH tetR-type" evidence="6">
    <location>
        <begin position="15"/>
        <end position="75"/>
    </location>
</feature>
<gene>
    <name evidence="7" type="ORF">R7226_00335</name>
</gene>
<dbReference type="PANTHER" id="PTHR30055">
    <property type="entry name" value="HTH-TYPE TRANSCRIPTIONAL REGULATOR RUTR"/>
    <property type="match status" value="1"/>
</dbReference>
<keyword evidence="4" id="KW-0804">Transcription</keyword>
<reference evidence="8" key="1">
    <citation type="submission" date="2023-07" db="EMBL/GenBank/DDBJ databases">
        <title>Conexibacter stalactiti sp. nov., isolated from stalactites in a lava cave and emended description of the genus Conexibacter.</title>
        <authorList>
            <person name="Lee S.D."/>
        </authorList>
    </citation>
    <scope>NUCLEOTIDE SEQUENCE [LARGE SCALE GENOMIC DNA]</scope>
    <source>
        <strain evidence="8">KCTC 39840</strain>
    </source>
</reference>
<keyword evidence="1" id="KW-0678">Repressor</keyword>
<dbReference type="Gene3D" id="1.10.357.10">
    <property type="entry name" value="Tetracycline Repressor, domain 2"/>
    <property type="match status" value="1"/>
</dbReference>
<dbReference type="EMBL" id="JAWSTH010000001">
    <property type="protein sequence ID" value="MDW5592762.1"/>
    <property type="molecule type" value="Genomic_DNA"/>
</dbReference>
<dbReference type="PANTHER" id="PTHR30055:SF175">
    <property type="entry name" value="HTH-TYPE TRANSCRIPTIONAL REPRESSOR KSTR2"/>
    <property type="match status" value="1"/>
</dbReference>
<evidence type="ECO:0000313" key="7">
    <source>
        <dbReference type="EMBL" id="MDW5592762.1"/>
    </source>
</evidence>
<sequence>MATPPTRPALRQRYDAKREGVVEAAAALFAERGYHATTMQDLTEATGLTAGGLYHYIGSKEQLLIAICDALMEPLLEKAQALGIEALEPEPALRALVGAWVEQVATHRQHMVVFLQERHVIEREPQWRHVAGSRKRFERLLERTLERVQEEGETPIADRRLTTFALLGMVNHLPQWYRPRGRLSTAQIATGFCDMVLGRAAQPLPAR</sequence>
<protein>
    <submittedName>
        <fullName evidence="7">TetR family transcriptional regulator</fullName>
    </submittedName>
</protein>